<gene>
    <name evidence="3" type="ORF">AIOL_004727</name>
</gene>
<evidence type="ECO:0000313" key="3">
    <source>
        <dbReference type="EMBL" id="KMW59744.1"/>
    </source>
</evidence>
<organism evidence="3 4">
    <name type="scientific">Candidatus Rhodobacter oscarellae</name>
    <dbReference type="NCBI Taxonomy" id="1675527"/>
    <lineage>
        <taxon>Bacteria</taxon>
        <taxon>Pseudomonadati</taxon>
        <taxon>Pseudomonadota</taxon>
        <taxon>Alphaproteobacteria</taxon>
        <taxon>Rhodobacterales</taxon>
        <taxon>Rhodobacter group</taxon>
        <taxon>Rhodobacter</taxon>
    </lineage>
</organism>
<feature type="transmembrane region" description="Helical" evidence="1">
    <location>
        <begin position="252"/>
        <end position="271"/>
    </location>
</feature>
<accession>A0A0J9EDE3</accession>
<feature type="transmembrane region" description="Helical" evidence="1">
    <location>
        <begin position="95"/>
        <end position="114"/>
    </location>
</feature>
<protein>
    <submittedName>
        <fullName evidence="3">Membrane protein</fullName>
    </submittedName>
</protein>
<dbReference type="InterPro" id="IPR037185">
    <property type="entry name" value="EmrE-like"/>
</dbReference>
<comment type="caution">
    <text evidence="3">The sequence shown here is derived from an EMBL/GenBank/DDBJ whole genome shotgun (WGS) entry which is preliminary data.</text>
</comment>
<dbReference type="InterPro" id="IPR000620">
    <property type="entry name" value="EamA_dom"/>
</dbReference>
<feature type="transmembrane region" description="Helical" evidence="1">
    <location>
        <begin position="222"/>
        <end position="240"/>
    </location>
</feature>
<dbReference type="PANTHER" id="PTHR22911">
    <property type="entry name" value="ACYL-MALONYL CONDENSING ENZYME-RELATED"/>
    <property type="match status" value="1"/>
</dbReference>
<keyword evidence="1" id="KW-1133">Transmembrane helix</keyword>
<feature type="transmembrane region" description="Helical" evidence="1">
    <location>
        <begin position="121"/>
        <end position="139"/>
    </location>
</feature>
<evidence type="ECO:0000313" key="4">
    <source>
        <dbReference type="Proteomes" id="UP000037178"/>
    </source>
</evidence>
<dbReference type="OrthoDB" id="7855875at2"/>
<reference evidence="3 4" key="1">
    <citation type="submission" date="2015-06" db="EMBL/GenBank/DDBJ databases">
        <title>Draft genome sequence of an Alphaproteobacteria species associated to the Mediterranean sponge Oscarella lobularis.</title>
        <authorList>
            <person name="Jourda C."/>
            <person name="Santini S."/>
            <person name="Claverie J.-M."/>
        </authorList>
    </citation>
    <scope>NUCLEOTIDE SEQUENCE [LARGE SCALE GENOMIC DNA]</scope>
    <source>
        <strain evidence="3">IGS</strain>
    </source>
</reference>
<dbReference type="Pfam" id="PF00892">
    <property type="entry name" value="EamA"/>
    <property type="match status" value="1"/>
</dbReference>
<keyword evidence="4" id="KW-1185">Reference proteome</keyword>
<feature type="transmembrane region" description="Helical" evidence="1">
    <location>
        <begin position="40"/>
        <end position="59"/>
    </location>
</feature>
<feature type="transmembrane region" description="Helical" evidence="1">
    <location>
        <begin position="66"/>
        <end position="89"/>
    </location>
</feature>
<dbReference type="SUPFAM" id="SSF103481">
    <property type="entry name" value="Multidrug resistance efflux transporter EmrE"/>
    <property type="match status" value="2"/>
</dbReference>
<name>A0A0J9EDE3_9RHOB</name>
<evidence type="ECO:0000259" key="2">
    <source>
        <dbReference type="Pfam" id="PF00892"/>
    </source>
</evidence>
<keyword evidence="1" id="KW-0812">Transmembrane</keyword>
<dbReference type="AlphaFoldDB" id="A0A0J9EDE3"/>
<feature type="transmembrane region" description="Helical" evidence="1">
    <location>
        <begin position="277"/>
        <end position="294"/>
    </location>
</feature>
<feature type="transmembrane region" description="Helical" evidence="1">
    <location>
        <begin position="145"/>
        <end position="164"/>
    </location>
</feature>
<feature type="domain" description="EamA" evidence="2">
    <location>
        <begin position="11"/>
        <end position="137"/>
    </location>
</feature>
<feature type="transmembrane region" description="Helical" evidence="1">
    <location>
        <begin position="176"/>
        <end position="202"/>
    </location>
</feature>
<keyword evidence="1" id="KW-0472">Membrane</keyword>
<dbReference type="Proteomes" id="UP000037178">
    <property type="component" value="Unassembled WGS sequence"/>
</dbReference>
<dbReference type="EMBL" id="LFTY01000002">
    <property type="protein sequence ID" value="KMW59744.1"/>
    <property type="molecule type" value="Genomic_DNA"/>
</dbReference>
<dbReference type="PATRIC" id="fig|1675527.3.peg.4961"/>
<dbReference type="RefSeq" id="WP_160314558.1">
    <property type="nucleotide sequence ID" value="NZ_LFTY01000002.1"/>
</dbReference>
<dbReference type="PANTHER" id="PTHR22911:SF103">
    <property type="entry name" value="BLR2811 PROTEIN"/>
    <property type="match status" value="1"/>
</dbReference>
<dbReference type="STRING" id="1675527.AIOL_004727"/>
<proteinExistence type="predicted"/>
<sequence>MTTRPLLAAGCVVAAMALIGLVDNLVGMIAARAGLWQFHFLRAAMALAFLAVAAPLLGLSLRPRRVWAAALRGSFIAISMLFYFGALSFMSVAEASAGMFTAPIFVMAITVLVLRQRVPMLNVAAGLIAFCGALLVLQPDVTGGTLARLMPLGGAFFYACGAVVTRRLCAQEGTLALLTAFFTALLIIGAVGAAGLAMSATAAADGADGFMLRAWGPMTPTLWWLIAAQAVGSVIGVGLLTRAYLLAEAPYVAVFEYVLLIFASAWTWVLWGQALNGTAWLGIGLIFGSGLLLARAERRSRPHIGT</sequence>
<evidence type="ECO:0000256" key="1">
    <source>
        <dbReference type="SAM" id="Phobius"/>
    </source>
</evidence>
<dbReference type="GO" id="GO:0016020">
    <property type="term" value="C:membrane"/>
    <property type="evidence" value="ECO:0007669"/>
    <property type="project" value="InterPro"/>
</dbReference>